<feature type="transmembrane region" description="Helical" evidence="7">
    <location>
        <begin position="287"/>
        <end position="310"/>
    </location>
</feature>
<dbReference type="PANTHER" id="PTHR43163:SF6">
    <property type="entry name" value="DIPEPTIDE TRANSPORT SYSTEM PERMEASE PROTEIN DPPB-RELATED"/>
    <property type="match status" value="1"/>
</dbReference>
<dbReference type="PANTHER" id="PTHR43163">
    <property type="entry name" value="DIPEPTIDE TRANSPORT SYSTEM PERMEASE PROTEIN DPPB-RELATED"/>
    <property type="match status" value="1"/>
</dbReference>
<dbReference type="RefSeq" id="WP_275420642.1">
    <property type="nucleotide sequence ID" value="NZ_CP106877.1"/>
</dbReference>
<keyword evidence="3" id="KW-1003">Cell membrane</keyword>
<dbReference type="Proteomes" id="UP001164726">
    <property type="component" value="Chromosome"/>
</dbReference>
<keyword evidence="6 7" id="KW-0472">Membrane</keyword>
<dbReference type="SUPFAM" id="SSF161098">
    <property type="entry name" value="MetI-like"/>
    <property type="match status" value="1"/>
</dbReference>
<dbReference type="Pfam" id="PF00528">
    <property type="entry name" value="BPD_transp_1"/>
    <property type="match status" value="1"/>
</dbReference>
<evidence type="ECO:0000256" key="4">
    <source>
        <dbReference type="ARBA" id="ARBA00022692"/>
    </source>
</evidence>
<dbReference type="AlphaFoldDB" id="A0A9E8M0U4"/>
<evidence type="ECO:0000256" key="7">
    <source>
        <dbReference type="RuleBase" id="RU363032"/>
    </source>
</evidence>
<name>A0A9E8M0U4_9BACI</name>
<comment type="similarity">
    <text evidence="7">Belongs to the binding-protein-dependent transport system permease family.</text>
</comment>
<feature type="domain" description="ABC transmembrane type-1" evidence="8">
    <location>
        <begin position="96"/>
        <end position="306"/>
    </location>
</feature>
<dbReference type="Pfam" id="PF19300">
    <property type="entry name" value="BPD_transp_1_N"/>
    <property type="match status" value="1"/>
</dbReference>
<evidence type="ECO:0000313" key="9">
    <source>
        <dbReference type="EMBL" id="WAA12506.1"/>
    </source>
</evidence>
<dbReference type="Gene3D" id="1.10.3720.10">
    <property type="entry name" value="MetI-like"/>
    <property type="match status" value="1"/>
</dbReference>
<protein>
    <submittedName>
        <fullName evidence="9">ABC transporter permease</fullName>
    </submittedName>
</protein>
<feature type="transmembrane region" description="Helical" evidence="7">
    <location>
        <begin position="100"/>
        <end position="119"/>
    </location>
</feature>
<evidence type="ECO:0000256" key="5">
    <source>
        <dbReference type="ARBA" id="ARBA00022989"/>
    </source>
</evidence>
<evidence type="ECO:0000256" key="2">
    <source>
        <dbReference type="ARBA" id="ARBA00022448"/>
    </source>
</evidence>
<dbReference type="GO" id="GO:0005886">
    <property type="term" value="C:plasma membrane"/>
    <property type="evidence" value="ECO:0007669"/>
    <property type="project" value="UniProtKB-SubCell"/>
</dbReference>
<dbReference type="InterPro" id="IPR000515">
    <property type="entry name" value="MetI-like"/>
</dbReference>
<keyword evidence="4 7" id="KW-0812">Transmembrane</keyword>
<feature type="transmembrane region" description="Helical" evidence="7">
    <location>
        <begin position="184"/>
        <end position="203"/>
    </location>
</feature>
<comment type="subcellular location">
    <subcellularLocation>
        <location evidence="1 7">Cell membrane</location>
        <topology evidence="1 7">Multi-pass membrane protein</topology>
    </subcellularLocation>
</comment>
<feature type="transmembrane region" description="Helical" evidence="7">
    <location>
        <begin position="9"/>
        <end position="27"/>
    </location>
</feature>
<evidence type="ECO:0000256" key="6">
    <source>
        <dbReference type="ARBA" id="ARBA00023136"/>
    </source>
</evidence>
<dbReference type="InterPro" id="IPR045621">
    <property type="entry name" value="BPD_transp_1_N"/>
</dbReference>
<evidence type="ECO:0000313" key="10">
    <source>
        <dbReference type="Proteomes" id="UP001164726"/>
    </source>
</evidence>
<gene>
    <name evidence="9" type="ORF">OE105_13450</name>
</gene>
<dbReference type="PROSITE" id="PS50928">
    <property type="entry name" value="ABC_TM1"/>
    <property type="match status" value="1"/>
</dbReference>
<accession>A0A9E8M0U4</accession>
<feature type="transmembrane region" description="Helical" evidence="7">
    <location>
        <begin position="241"/>
        <end position="267"/>
    </location>
</feature>
<evidence type="ECO:0000256" key="1">
    <source>
        <dbReference type="ARBA" id="ARBA00004651"/>
    </source>
</evidence>
<keyword evidence="10" id="KW-1185">Reference proteome</keyword>
<dbReference type="KEGG" id="fhl:OE105_13450"/>
<dbReference type="CDD" id="cd06261">
    <property type="entry name" value="TM_PBP2"/>
    <property type="match status" value="1"/>
</dbReference>
<evidence type="ECO:0000259" key="8">
    <source>
        <dbReference type="PROSITE" id="PS50928"/>
    </source>
</evidence>
<dbReference type="GO" id="GO:0055085">
    <property type="term" value="P:transmembrane transport"/>
    <property type="evidence" value="ECO:0007669"/>
    <property type="project" value="InterPro"/>
</dbReference>
<sequence length="320" mass="35594">MYQYIFRRILVFIPMLFALTIIVFALLKAAPGDPYSKILDPDLDPSVLEEAREAKGYNDPIPVQYFRWLSMAAQGDFGESIRYVGRDVSELILSRLPNTLYLGVFSLFVTLIVAIPIGIYSARNPYSPLDYFATGFGFFGLAVPNFFFGLVAIYLFAIQLGWFPSQGYISVSNSGGFGGFLDRLHHLVLPGLTLGLASTASYMRYMRSEVLTVLGSDYIRTARAKGLTERTVLYKHTLRNALIPIITLFGFEFGAIVSGAVITEGVFTFPGIGMLLLESIGNRDYPVIMALTLMFGLFILVGNLIADILYSIVDPRIRYD</sequence>
<evidence type="ECO:0000256" key="3">
    <source>
        <dbReference type="ARBA" id="ARBA00022475"/>
    </source>
</evidence>
<dbReference type="InterPro" id="IPR035906">
    <property type="entry name" value="MetI-like_sf"/>
</dbReference>
<keyword evidence="5 7" id="KW-1133">Transmembrane helix</keyword>
<proteinExistence type="inferred from homology"/>
<reference evidence="9" key="1">
    <citation type="submission" date="2022-09" db="EMBL/GenBank/DDBJ databases">
        <title>Complete Genomes of Fervidibacillus albus and Fervidibacillus halotolerans isolated from tidal flat sediments.</title>
        <authorList>
            <person name="Kwon K.K."/>
            <person name="Yang S.-H."/>
            <person name="Park M.J."/>
            <person name="Oh H.-M."/>
        </authorList>
    </citation>
    <scope>NUCLEOTIDE SEQUENCE</scope>
    <source>
        <strain evidence="9">MEBiC13594</strain>
    </source>
</reference>
<organism evidence="9 10">
    <name type="scientific">Fervidibacillus halotolerans</name>
    <dbReference type="NCBI Taxonomy" id="2980027"/>
    <lineage>
        <taxon>Bacteria</taxon>
        <taxon>Bacillati</taxon>
        <taxon>Bacillota</taxon>
        <taxon>Bacilli</taxon>
        <taxon>Bacillales</taxon>
        <taxon>Bacillaceae</taxon>
        <taxon>Fervidibacillus</taxon>
    </lineage>
</organism>
<feature type="transmembrane region" description="Helical" evidence="7">
    <location>
        <begin position="131"/>
        <end position="164"/>
    </location>
</feature>
<keyword evidence="2 7" id="KW-0813">Transport</keyword>
<dbReference type="EMBL" id="CP106877">
    <property type="protein sequence ID" value="WAA12506.1"/>
    <property type="molecule type" value="Genomic_DNA"/>
</dbReference>